<name>A0ABW2I1H6_9ACTN</name>
<dbReference type="RefSeq" id="WP_378975791.1">
    <property type="nucleotide sequence ID" value="NZ_JBHTBJ010000037.1"/>
</dbReference>
<gene>
    <name evidence="5" type="ORF">ACFQS1_32490</name>
</gene>
<keyword evidence="6" id="KW-1185">Reference proteome</keyword>
<dbReference type="InterPro" id="IPR027417">
    <property type="entry name" value="P-loop_NTPase"/>
</dbReference>
<proteinExistence type="predicted"/>
<evidence type="ECO:0000256" key="1">
    <source>
        <dbReference type="ARBA" id="ARBA00022448"/>
    </source>
</evidence>
<dbReference type="Pfam" id="PF00005">
    <property type="entry name" value="ABC_tran"/>
    <property type="match status" value="1"/>
</dbReference>
<dbReference type="PANTHER" id="PTHR24220">
    <property type="entry name" value="IMPORT ATP-BINDING PROTEIN"/>
    <property type="match status" value="1"/>
</dbReference>
<dbReference type="PROSITE" id="PS00211">
    <property type="entry name" value="ABC_TRANSPORTER_1"/>
    <property type="match status" value="1"/>
</dbReference>
<dbReference type="SMART" id="SM00382">
    <property type="entry name" value="AAA"/>
    <property type="match status" value="1"/>
</dbReference>
<dbReference type="Gene3D" id="3.40.50.300">
    <property type="entry name" value="P-loop containing nucleotide triphosphate hydrolases"/>
    <property type="match status" value="1"/>
</dbReference>
<protein>
    <submittedName>
        <fullName evidence="5">ABC transporter ATP-binding protein</fullName>
    </submittedName>
</protein>
<keyword evidence="3 5" id="KW-0067">ATP-binding</keyword>
<dbReference type="InterPro" id="IPR003593">
    <property type="entry name" value="AAA+_ATPase"/>
</dbReference>
<dbReference type="CDD" id="cd03255">
    <property type="entry name" value="ABC_MJ0796_LolCDE_FtsE"/>
    <property type="match status" value="1"/>
</dbReference>
<dbReference type="InterPro" id="IPR003439">
    <property type="entry name" value="ABC_transporter-like_ATP-bd"/>
</dbReference>
<keyword evidence="2" id="KW-0547">Nucleotide-binding</keyword>
<sequence length="214" mass="22696">MITLDHVTVQYPEVTPLDEVDLTFEPGTTAVMGPSGSGKSTLLRVISGMQRPTSGAVAIDGVSVAAASWRSAGDPRVSLIHQDYRLVPFLTVAQNMLLAAELRGVRRSGADVGAMLERVGLPPSMGRRLPTKLSGGQQQRVAIARALLAGTSVLLADEPTGALDVDNTERIADILVELGRRDGLVVVVATHDPRVAERMDHRIQLARGKLVAAP</sequence>
<dbReference type="GO" id="GO:0005524">
    <property type="term" value="F:ATP binding"/>
    <property type="evidence" value="ECO:0007669"/>
    <property type="project" value="UniProtKB-KW"/>
</dbReference>
<evidence type="ECO:0000259" key="4">
    <source>
        <dbReference type="PROSITE" id="PS50893"/>
    </source>
</evidence>
<dbReference type="SUPFAM" id="SSF52540">
    <property type="entry name" value="P-loop containing nucleoside triphosphate hydrolases"/>
    <property type="match status" value="1"/>
</dbReference>
<dbReference type="EMBL" id="JBHTBJ010000037">
    <property type="protein sequence ID" value="MFC7278710.1"/>
    <property type="molecule type" value="Genomic_DNA"/>
</dbReference>
<evidence type="ECO:0000256" key="3">
    <source>
        <dbReference type="ARBA" id="ARBA00022840"/>
    </source>
</evidence>
<feature type="domain" description="ABC transporter" evidence="4">
    <location>
        <begin position="2"/>
        <end position="213"/>
    </location>
</feature>
<evidence type="ECO:0000313" key="6">
    <source>
        <dbReference type="Proteomes" id="UP001596548"/>
    </source>
</evidence>
<keyword evidence="1" id="KW-0813">Transport</keyword>
<dbReference type="Proteomes" id="UP001596548">
    <property type="component" value="Unassembled WGS sequence"/>
</dbReference>
<dbReference type="PANTHER" id="PTHR24220:SF685">
    <property type="entry name" value="ABC TRANSPORTER RELATED"/>
    <property type="match status" value="1"/>
</dbReference>
<evidence type="ECO:0000313" key="5">
    <source>
        <dbReference type="EMBL" id="MFC7278710.1"/>
    </source>
</evidence>
<dbReference type="InterPro" id="IPR017871">
    <property type="entry name" value="ABC_transporter-like_CS"/>
</dbReference>
<evidence type="ECO:0000256" key="2">
    <source>
        <dbReference type="ARBA" id="ARBA00022741"/>
    </source>
</evidence>
<reference evidence="6" key="1">
    <citation type="journal article" date="2019" name="Int. J. Syst. Evol. Microbiol.">
        <title>The Global Catalogue of Microorganisms (GCM) 10K type strain sequencing project: providing services to taxonomists for standard genome sequencing and annotation.</title>
        <authorList>
            <consortium name="The Broad Institute Genomics Platform"/>
            <consortium name="The Broad Institute Genome Sequencing Center for Infectious Disease"/>
            <person name="Wu L."/>
            <person name="Ma J."/>
        </authorList>
    </citation>
    <scope>NUCLEOTIDE SEQUENCE [LARGE SCALE GENOMIC DNA]</scope>
    <source>
        <strain evidence="6">XZYJT-10</strain>
    </source>
</reference>
<comment type="caution">
    <text evidence="5">The sequence shown here is derived from an EMBL/GenBank/DDBJ whole genome shotgun (WGS) entry which is preliminary data.</text>
</comment>
<dbReference type="InterPro" id="IPR015854">
    <property type="entry name" value="ABC_transpr_LolD-like"/>
</dbReference>
<accession>A0ABW2I1H6</accession>
<organism evidence="5 6">
    <name type="scientific">Paractinoplanes rhizophilus</name>
    <dbReference type="NCBI Taxonomy" id="1416877"/>
    <lineage>
        <taxon>Bacteria</taxon>
        <taxon>Bacillati</taxon>
        <taxon>Actinomycetota</taxon>
        <taxon>Actinomycetes</taxon>
        <taxon>Micromonosporales</taxon>
        <taxon>Micromonosporaceae</taxon>
        <taxon>Paractinoplanes</taxon>
    </lineage>
</organism>
<dbReference type="InterPro" id="IPR017911">
    <property type="entry name" value="MacB-like_ATP-bd"/>
</dbReference>
<dbReference type="PROSITE" id="PS50893">
    <property type="entry name" value="ABC_TRANSPORTER_2"/>
    <property type="match status" value="1"/>
</dbReference>